<gene>
    <name evidence="1" type="ORF">DPEC_G00172150</name>
</gene>
<protein>
    <submittedName>
        <fullName evidence="1">Uncharacterized protein</fullName>
    </submittedName>
</protein>
<accession>A0ACC2GDL8</accession>
<evidence type="ECO:0000313" key="1">
    <source>
        <dbReference type="EMBL" id="KAJ8001698.1"/>
    </source>
</evidence>
<sequence>MSTSRLASKTQGKEFLGSRFREVWFICSVGHRSSTMLSFLIVFLACSSSFVHSSSDCPEGCSCPSQGTIFCVSRQSHVIPPNLPSSVSDLYVFQNGIDTLSPDDFAGLGELRMLDLSQNKLTKVPDGVFGPLVSLQNLDLSNNHIIHISKFSFAGVVHLERLYLHGNGIESIQMEAFNGLEGLLELKLQGNKLTSLPTLRLPALLLLDLSFNYLPDLGPRDLQTPRLESLRVADLGLTNLDSDLMASLGNLHDLDVSENKLEEIPEALKDKRGLITLSLASNPIGELRIEDFQTMVSLQDLNLSELNLQGFPQSFFQLFPKLSQLTVAKNPFNCLCPLAWFPAWLRDSNVNLGRTNETRCHFPLLNAGKVLEELERQDFECSSATTVALDVLKDESTPVPPMPATSPGTTHTNDIPPPPPFPSDEPPSDGTDGENRPPAPPPALPTSVYGDQGDQNHICPPSICLNGGNCRFDHSGQLVCICLRGTTGLYCENLSNHKPPVRPPATPEESASVLAPVLTSDRDDIGSRLVTSTSILVDLHGFMRTRPHIRGIKLTYRNLSGHDRRPMHLNVPASYSEYTLRGLRPNSTYSVCASPLEERVIVGGAGGDGGVSAADAESCMEARTEGGPQSSSLEPRVDDQGQLTHTLIPAMAALALVMGVAVLAGLVLFLRRRRAKAAHAGLEPGETGPMELEGVKICLENGAGGTVVSPTPKGEAIATFDSTVPQNGGTSHPQNGASEYEVPLMQVQGNVPSNNNVATLNPSYF</sequence>
<dbReference type="Proteomes" id="UP001157502">
    <property type="component" value="Chromosome 14"/>
</dbReference>
<evidence type="ECO:0000313" key="2">
    <source>
        <dbReference type="Proteomes" id="UP001157502"/>
    </source>
</evidence>
<reference evidence="1" key="1">
    <citation type="submission" date="2021-05" db="EMBL/GenBank/DDBJ databases">
        <authorList>
            <person name="Pan Q."/>
            <person name="Jouanno E."/>
            <person name="Zahm M."/>
            <person name="Klopp C."/>
            <person name="Cabau C."/>
            <person name="Louis A."/>
            <person name="Berthelot C."/>
            <person name="Parey E."/>
            <person name="Roest Crollius H."/>
            <person name="Montfort J."/>
            <person name="Robinson-Rechavi M."/>
            <person name="Bouchez O."/>
            <person name="Lampietro C."/>
            <person name="Lopez Roques C."/>
            <person name="Donnadieu C."/>
            <person name="Postlethwait J."/>
            <person name="Bobe J."/>
            <person name="Dillon D."/>
            <person name="Chandos A."/>
            <person name="von Hippel F."/>
            <person name="Guiguen Y."/>
        </authorList>
    </citation>
    <scope>NUCLEOTIDE SEQUENCE</scope>
    <source>
        <strain evidence="1">YG-Jan2019</strain>
    </source>
</reference>
<keyword evidence="2" id="KW-1185">Reference proteome</keyword>
<name>A0ACC2GDL8_DALPE</name>
<organism evidence="1 2">
    <name type="scientific">Dallia pectoralis</name>
    <name type="common">Alaska blackfish</name>
    <dbReference type="NCBI Taxonomy" id="75939"/>
    <lineage>
        <taxon>Eukaryota</taxon>
        <taxon>Metazoa</taxon>
        <taxon>Chordata</taxon>
        <taxon>Craniata</taxon>
        <taxon>Vertebrata</taxon>
        <taxon>Euteleostomi</taxon>
        <taxon>Actinopterygii</taxon>
        <taxon>Neopterygii</taxon>
        <taxon>Teleostei</taxon>
        <taxon>Protacanthopterygii</taxon>
        <taxon>Esociformes</taxon>
        <taxon>Umbridae</taxon>
        <taxon>Dallia</taxon>
    </lineage>
</organism>
<proteinExistence type="predicted"/>
<dbReference type="EMBL" id="CM055741">
    <property type="protein sequence ID" value="KAJ8001698.1"/>
    <property type="molecule type" value="Genomic_DNA"/>
</dbReference>
<comment type="caution">
    <text evidence="1">The sequence shown here is derived from an EMBL/GenBank/DDBJ whole genome shotgun (WGS) entry which is preliminary data.</text>
</comment>